<dbReference type="EMBL" id="QOHO01000021">
    <property type="protein sequence ID" value="RFZ79597.1"/>
    <property type="molecule type" value="Genomic_DNA"/>
</dbReference>
<dbReference type="OrthoDB" id="370565at2"/>
<dbReference type="InterPro" id="IPR008984">
    <property type="entry name" value="SMAD_FHA_dom_sf"/>
</dbReference>
<dbReference type="RefSeq" id="WP_117416361.1">
    <property type="nucleotide sequence ID" value="NZ_QOHO01000021.1"/>
</dbReference>
<dbReference type="PROSITE" id="PS50006">
    <property type="entry name" value="FHA_DOMAIN"/>
    <property type="match status" value="1"/>
</dbReference>
<comment type="caution">
    <text evidence="2">The sequence shown here is derived from an EMBL/GenBank/DDBJ whole genome shotgun (WGS) entry which is preliminary data.</text>
</comment>
<dbReference type="Gene3D" id="2.60.200.20">
    <property type="match status" value="1"/>
</dbReference>
<dbReference type="Proteomes" id="UP000260680">
    <property type="component" value="Unassembled WGS sequence"/>
</dbReference>
<feature type="domain" description="FHA" evidence="1">
    <location>
        <begin position="78"/>
        <end position="122"/>
    </location>
</feature>
<gene>
    <name evidence="2" type="ORF">DS742_07430</name>
</gene>
<dbReference type="SUPFAM" id="SSF49879">
    <property type="entry name" value="SMAD/FHA domain"/>
    <property type="match status" value="1"/>
</dbReference>
<name>A0A3E2NF05_9FIRM</name>
<dbReference type="AlphaFoldDB" id="A0A3E2NF05"/>
<organism evidence="2 3">
    <name type="scientific">Lacrimispora amygdalina</name>
    <dbReference type="NCBI Taxonomy" id="253257"/>
    <lineage>
        <taxon>Bacteria</taxon>
        <taxon>Bacillati</taxon>
        <taxon>Bacillota</taxon>
        <taxon>Clostridia</taxon>
        <taxon>Lachnospirales</taxon>
        <taxon>Lachnospiraceae</taxon>
        <taxon>Lacrimispora</taxon>
    </lineage>
</organism>
<evidence type="ECO:0000313" key="3">
    <source>
        <dbReference type="Proteomes" id="UP000260680"/>
    </source>
</evidence>
<dbReference type="CDD" id="cd00060">
    <property type="entry name" value="FHA"/>
    <property type="match status" value="1"/>
</dbReference>
<proteinExistence type="predicted"/>
<sequence length="175" mass="19637">MSFKRCKNGHLFESRLHGNICPYCHMVVEKETDNLGSGVINELEAKLLYEEIDPVCGWLACFEGPRQGQSYVLHEGKNFIGRSDDMDIRILGDDKISRRNHAVVAYDNKTRRFMLLPGDSNGITYLGGTAVYTPTLLTDMSAIQLGRTKLIFRPLCGDNFVWTDDQEVDLASSTG</sequence>
<protein>
    <submittedName>
        <fullName evidence="2">FHA domain-containing protein</fullName>
    </submittedName>
</protein>
<dbReference type="InterPro" id="IPR000253">
    <property type="entry name" value="FHA_dom"/>
</dbReference>
<evidence type="ECO:0000259" key="1">
    <source>
        <dbReference type="PROSITE" id="PS50006"/>
    </source>
</evidence>
<accession>A0A3E2NF05</accession>
<dbReference type="Pfam" id="PF00498">
    <property type="entry name" value="FHA"/>
    <property type="match status" value="1"/>
</dbReference>
<reference evidence="2 3" key="1">
    <citation type="submission" date="2018-07" db="EMBL/GenBank/DDBJ databases">
        <title>New species, Clostridium PI-S10-A1B.</title>
        <authorList>
            <person name="Krishna G."/>
            <person name="Summeta K."/>
            <person name="Shikha S."/>
            <person name="Prabhu P.B."/>
            <person name="Suresh K."/>
        </authorList>
    </citation>
    <scope>NUCLEOTIDE SEQUENCE [LARGE SCALE GENOMIC DNA]</scope>
    <source>
        <strain evidence="2 3">PI-S10-A1B</strain>
    </source>
</reference>
<evidence type="ECO:0000313" key="2">
    <source>
        <dbReference type="EMBL" id="RFZ79597.1"/>
    </source>
</evidence>